<dbReference type="RefSeq" id="WP_354507135.1">
    <property type="nucleotide sequence ID" value="NZ_JBEPMO010000003.1"/>
</dbReference>
<dbReference type="Proteomes" id="UP001549146">
    <property type="component" value="Unassembled WGS sequence"/>
</dbReference>
<feature type="signal peptide" evidence="1">
    <location>
        <begin position="1"/>
        <end position="18"/>
    </location>
</feature>
<sequence>MKKLVFFTLFLISLGLFAQNKTDLQGAYLLEKEGVKKLWLFVDGYSSLTEYTESEYIQSKGGPFIITGNSLTITLEFNDKNPETVGDYISYPIQWHENYFMDELGNKWIKQTPISQELDGAWKITARKQNGEMHEIHQTGERKTIKLLVDGYFQWFAIDPSQKSFSGTGGGLYFFKKDVYTEKIHFFSRDNARVGTSLEFEGEIQNGKWHHSGLSSKGELIYEIWTKIN</sequence>
<name>A0ABV2LRD2_9FLAO</name>
<dbReference type="Gene3D" id="2.40.128.490">
    <property type="entry name" value="Uncharacterised protein PF14869, DUF4488"/>
    <property type="match status" value="1"/>
</dbReference>
<organism evidence="2 3">
    <name type="scientific">Moheibacter stercoris</name>
    <dbReference type="NCBI Taxonomy" id="1628251"/>
    <lineage>
        <taxon>Bacteria</taxon>
        <taxon>Pseudomonadati</taxon>
        <taxon>Bacteroidota</taxon>
        <taxon>Flavobacteriia</taxon>
        <taxon>Flavobacteriales</taxon>
        <taxon>Weeksellaceae</taxon>
        <taxon>Moheibacter</taxon>
    </lineage>
</organism>
<feature type="chain" id="PRO_5047536951" description="Membrane or secreted protein" evidence="1">
    <location>
        <begin position="19"/>
        <end position="229"/>
    </location>
</feature>
<protein>
    <recommendedName>
        <fullName evidence="4">Membrane or secreted protein</fullName>
    </recommendedName>
</protein>
<dbReference type="EMBL" id="JBEPMO010000003">
    <property type="protein sequence ID" value="MET3731145.1"/>
    <property type="molecule type" value="Genomic_DNA"/>
</dbReference>
<keyword evidence="1" id="KW-0732">Signal</keyword>
<evidence type="ECO:0000313" key="2">
    <source>
        <dbReference type="EMBL" id="MET3731145.1"/>
    </source>
</evidence>
<evidence type="ECO:0000256" key="1">
    <source>
        <dbReference type="SAM" id="SignalP"/>
    </source>
</evidence>
<accession>A0ABV2LRD2</accession>
<reference evidence="2 3" key="1">
    <citation type="submission" date="2024-06" db="EMBL/GenBank/DDBJ databases">
        <title>Genomic Encyclopedia of Type Strains, Phase IV (KMG-IV): sequencing the most valuable type-strain genomes for metagenomic binning, comparative biology and taxonomic classification.</title>
        <authorList>
            <person name="Goeker M."/>
        </authorList>
    </citation>
    <scope>NUCLEOTIDE SEQUENCE [LARGE SCALE GENOMIC DNA]</scope>
    <source>
        <strain evidence="2 3">DSM 29388</strain>
    </source>
</reference>
<evidence type="ECO:0000313" key="3">
    <source>
        <dbReference type="Proteomes" id="UP001549146"/>
    </source>
</evidence>
<evidence type="ECO:0008006" key="4">
    <source>
        <dbReference type="Google" id="ProtNLM"/>
    </source>
</evidence>
<comment type="caution">
    <text evidence="2">The sequence shown here is derived from an EMBL/GenBank/DDBJ whole genome shotgun (WGS) entry which is preliminary data.</text>
</comment>
<proteinExistence type="predicted"/>
<gene>
    <name evidence="2" type="ORF">ABID46_000712</name>
</gene>
<keyword evidence="3" id="KW-1185">Reference proteome</keyword>